<name>W3XHD3_PESFW</name>
<dbReference type="GeneID" id="19267674"/>
<feature type="compositionally biased region" description="Polar residues" evidence="1">
    <location>
        <begin position="23"/>
        <end position="34"/>
    </location>
</feature>
<dbReference type="InterPro" id="IPR003593">
    <property type="entry name" value="AAA+_ATPase"/>
</dbReference>
<dbReference type="HOGENOM" id="CLU_371344_0_0_1"/>
<organism evidence="3 4">
    <name type="scientific">Pestalotiopsis fici (strain W106-1 / CGMCC3.15140)</name>
    <dbReference type="NCBI Taxonomy" id="1229662"/>
    <lineage>
        <taxon>Eukaryota</taxon>
        <taxon>Fungi</taxon>
        <taxon>Dikarya</taxon>
        <taxon>Ascomycota</taxon>
        <taxon>Pezizomycotina</taxon>
        <taxon>Sordariomycetes</taxon>
        <taxon>Xylariomycetidae</taxon>
        <taxon>Amphisphaeriales</taxon>
        <taxon>Sporocadaceae</taxon>
        <taxon>Pestalotiopsis</taxon>
    </lineage>
</organism>
<dbReference type="OrthoDB" id="10042665at2759"/>
<dbReference type="AlphaFoldDB" id="W3XHD3"/>
<dbReference type="PANTHER" id="PTHR46411">
    <property type="entry name" value="FAMILY ATPASE, PUTATIVE-RELATED"/>
    <property type="match status" value="1"/>
</dbReference>
<dbReference type="Pfam" id="PF22942">
    <property type="entry name" value="DUF7025"/>
    <property type="match status" value="1"/>
</dbReference>
<dbReference type="RefSeq" id="XP_007829433.1">
    <property type="nucleotide sequence ID" value="XM_007831242.1"/>
</dbReference>
<feature type="region of interest" description="Disordered" evidence="1">
    <location>
        <begin position="1"/>
        <end position="51"/>
    </location>
</feature>
<dbReference type="Pfam" id="PF23232">
    <property type="entry name" value="AAA_lid_13"/>
    <property type="match status" value="1"/>
</dbReference>
<dbReference type="SUPFAM" id="SSF52540">
    <property type="entry name" value="P-loop containing nucleoside triphosphate hydrolases"/>
    <property type="match status" value="1"/>
</dbReference>
<evidence type="ECO:0000313" key="3">
    <source>
        <dbReference type="EMBL" id="ETS84636.1"/>
    </source>
</evidence>
<dbReference type="InterPro" id="IPR027417">
    <property type="entry name" value="P-loop_NTPase"/>
</dbReference>
<proteinExistence type="predicted"/>
<accession>W3XHD3</accession>
<feature type="compositionally biased region" description="Low complexity" evidence="1">
    <location>
        <begin position="38"/>
        <end position="50"/>
    </location>
</feature>
<sequence>MGKIFSKQTGSTVHVPASDESSRSPVTLPPSSIQRDVPPSSTSVPYGSSSRQAVTIQYTNPSYTTSTSHLEISPLNTNFSGAEHDESTVYGNAGSLNSPVGNMKMPPSTHRRASSWDSSFPKIHPVTQLEVFRSGSFGDKDGVQIVCGHVLKALRQVVASSEVSPDDEIIISRDSWIMEPYELIVYNKVRIEEHRRETTNDVAKKHLEMLLDFLNTSQLGVCQKFDEVQSHKCQNIRFKHLFLLYTPRTTVFKVDNDAWRAYVIEKSETMVGMKPTSLRIHAWFLDFNNAGDKLIPHRATFEVSQFSSERPIKHLELLPEWFIESQNSPRQELIDRGWKHWSYGKAPSHKEYRGTAWRQAPYETPLMVIVDYTTSSRCVQTGDATIEPDSTSSRCSACVGDSLGLFSFPHAVESPRGSHVCVNDVTMTHSRSEGSPTEDSSMLLFCPPKLWAFSLRFKTWSLVSHSDLKEVEPQENPFDDELYMDSTRKKSLSGIVSSYLNSVSSHGDNYSPTRKVRGLNILLSGSSGTGKTFTAECLARKFGIALYTVTTGDLGVEPTVFDQRLQETLTRATNWNAMVLLDDVDLYSKERTGYNNERAALLPTFLRDLEYSKCLCFISMISQEGVDPAFSSRIHLAVPFPKFDFESQKAIWHSLIEGLCQDGHSKFELSRFVNGTLRGLDQGEHTNMNARQIKNCMDVALVLAQNEGPGAIVMPHHVETVLELGMAFKAHIMQESGTRLEVIGEDLFI</sequence>
<evidence type="ECO:0000256" key="1">
    <source>
        <dbReference type="SAM" id="MobiDB-lite"/>
    </source>
</evidence>
<dbReference type="Pfam" id="PF00004">
    <property type="entry name" value="AAA"/>
    <property type="match status" value="1"/>
</dbReference>
<dbReference type="STRING" id="1229662.W3XHD3"/>
<dbReference type="EMBL" id="KI912110">
    <property type="protein sequence ID" value="ETS84636.1"/>
    <property type="molecule type" value="Genomic_DNA"/>
</dbReference>
<dbReference type="InParanoid" id="W3XHD3"/>
<dbReference type="GO" id="GO:0005524">
    <property type="term" value="F:ATP binding"/>
    <property type="evidence" value="ECO:0007669"/>
    <property type="project" value="InterPro"/>
</dbReference>
<keyword evidence="4" id="KW-1185">Reference proteome</keyword>
<gene>
    <name evidence="3" type="ORF">PFICI_02661</name>
</gene>
<dbReference type="Proteomes" id="UP000030651">
    <property type="component" value="Unassembled WGS sequence"/>
</dbReference>
<feature type="domain" description="AAA+ ATPase" evidence="2">
    <location>
        <begin position="517"/>
        <end position="640"/>
    </location>
</feature>
<dbReference type="PANTHER" id="PTHR46411:SF4">
    <property type="entry name" value="AAA+ ATPASE DOMAIN-CONTAINING PROTEIN"/>
    <property type="match status" value="1"/>
</dbReference>
<dbReference type="SMART" id="SM00382">
    <property type="entry name" value="AAA"/>
    <property type="match status" value="1"/>
</dbReference>
<reference evidence="4" key="1">
    <citation type="journal article" date="2015" name="BMC Genomics">
        <title>Genomic and transcriptomic analysis of the endophytic fungus Pestalotiopsis fici reveals its lifestyle and high potential for synthesis of natural products.</title>
        <authorList>
            <person name="Wang X."/>
            <person name="Zhang X."/>
            <person name="Liu L."/>
            <person name="Xiang M."/>
            <person name="Wang W."/>
            <person name="Sun X."/>
            <person name="Che Y."/>
            <person name="Guo L."/>
            <person name="Liu G."/>
            <person name="Guo L."/>
            <person name="Wang C."/>
            <person name="Yin W.B."/>
            <person name="Stadler M."/>
            <person name="Zhang X."/>
            <person name="Liu X."/>
        </authorList>
    </citation>
    <scope>NUCLEOTIDE SEQUENCE [LARGE SCALE GENOMIC DNA]</scope>
    <source>
        <strain evidence="4">W106-1 / CGMCC3.15140</strain>
    </source>
</reference>
<dbReference type="Gene3D" id="3.40.50.300">
    <property type="entry name" value="P-loop containing nucleotide triphosphate hydrolases"/>
    <property type="match status" value="1"/>
</dbReference>
<dbReference type="eggNOG" id="KOG0742">
    <property type="taxonomic scope" value="Eukaryota"/>
</dbReference>
<dbReference type="InterPro" id="IPR056599">
    <property type="entry name" value="AAA_lid_fung"/>
</dbReference>
<dbReference type="KEGG" id="pfy:PFICI_02661"/>
<evidence type="ECO:0000313" key="4">
    <source>
        <dbReference type="Proteomes" id="UP000030651"/>
    </source>
</evidence>
<dbReference type="GO" id="GO:0016887">
    <property type="term" value="F:ATP hydrolysis activity"/>
    <property type="evidence" value="ECO:0007669"/>
    <property type="project" value="InterPro"/>
</dbReference>
<dbReference type="InterPro" id="IPR003959">
    <property type="entry name" value="ATPase_AAA_core"/>
</dbReference>
<feature type="compositionally biased region" description="Polar residues" evidence="1">
    <location>
        <begin position="1"/>
        <end position="12"/>
    </location>
</feature>
<dbReference type="InterPro" id="IPR054289">
    <property type="entry name" value="DUF7025"/>
</dbReference>
<evidence type="ECO:0000259" key="2">
    <source>
        <dbReference type="SMART" id="SM00382"/>
    </source>
</evidence>
<protein>
    <recommendedName>
        <fullName evidence="2">AAA+ ATPase domain-containing protein</fullName>
    </recommendedName>
</protein>